<name>A0A6A5TGU5_9PLEO</name>
<protein>
    <submittedName>
        <fullName evidence="2">Uncharacterized protein</fullName>
    </submittedName>
</protein>
<gene>
    <name evidence="2" type="ORF">CC80DRAFT_247531</name>
</gene>
<reference evidence="2" key="1">
    <citation type="journal article" date="2020" name="Stud. Mycol.">
        <title>101 Dothideomycetes genomes: a test case for predicting lifestyles and emergence of pathogens.</title>
        <authorList>
            <person name="Haridas S."/>
            <person name="Albert R."/>
            <person name="Binder M."/>
            <person name="Bloem J."/>
            <person name="Labutti K."/>
            <person name="Salamov A."/>
            <person name="Andreopoulos B."/>
            <person name="Baker S."/>
            <person name="Barry K."/>
            <person name="Bills G."/>
            <person name="Bluhm B."/>
            <person name="Cannon C."/>
            <person name="Castanera R."/>
            <person name="Culley D."/>
            <person name="Daum C."/>
            <person name="Ezra D."/>
            <person name="Gonzalez J."/>
            <person name="Henrissat B."/>
            <person name="Kuo A."/>
            <person name="Liang C."/>
            <person name="Lipzen A."/>
            <person name="Lutzoni F."/>
            <person name="Magnuson J."/>
            <person name="Mondo S."/>
            <person name="Nolan M."/>
            <person name="Ohm R."/>
            <person name="Pangilinan J."/>
            <person name="Park H.-J."/>
            <person name="Ramirez L."/>
            <person name="Alfaro M."/>
            <person name="Sun H."/>
            <person name="Tritt A."/>
            <person name="Yoshinaga Y."/>
            <person name="Zwiers L.-H."/>
            <person name="Turgeon B."/>
            <person name="Goodwin S."/>
            <person name="Spatafora J."/>
            <person name="Crous P."/>
            <person name="Grigoriev I."/>
        </authorList>
    </citation>
    <scope>NUCLEOTIDE SEQUENCE</scope>
    <source>
        <strain evidence="2">CBS 675.92</strain>
    </source>
</reference>
<keyword evidence="1" id="KW-0175">Coiled coil</keyword>
<organism evidence="2 3">
    <name type="scientific">Byssothecium circinans</name>
    <dbReference type="NCBI Taxonomy" id="147558"/>
    <lineage>
        <taxon>Eukaryota</taxon>
        <taxon>Fungi</taxon>
        <taxon>Dikarya</taxon>
        <taxon>Ascomycota</taxon>
        <taxon>Pezizomycotina</taxon>
        <taxon>Dothideomycetes</taxon>
        <taxon>Pleosporomycetidae</taxon>
        <taxon>Pleosporales</taxon>
        <taxon>Massarineae</taxon>
        <taxon>Massarinaceae</taxon>
        <taxon>Byssothecium</taxon>
    </lineage>
</organism>
<dbReference type="AlphaFoldDB" id="A0A6A5TGU5"/>
<evidence type="ECO:0000313" key="2">
    <source>
        <dbReference type="EMBL" id="KAF1950026.1"/>
    </source>
</evidence>
<feature type="coiled-coil region" evidence="1">
    <location>
        <begin position="110"/>
        <end position="165"/>
    </location>
</feature>
<dbReference type="Proteomes" id="UP000800035">
    <property type="component" value="Unassembled WGS sequence"/>
</dbReference>
<sequence>MWVRRNPIEPDSYKTAFTDAISGAAPSSDYLTAIRLIFGVYNYMNTDIVAKSLTNINKNVRLELGNAAHVLGLPPSVDIVKHWDAFVVQHFDEIDKFIDKWLTERVKNNLEAIKIAIANKEALFRDLQKKEDPKQNPQIQQYAAAQRAEQNRLAAQQTAEEKKMKDFGTEIVDLKKVSKQGWSRAQKQAHKRKQDATEKAYMDARRKFGLARRGIHDLYSFSVKGIIENLKKDESRVTHYKQRVKGLKMPRP</sequence>
<keyword evidence="3" id="KW-1185">Reference proteome</keyword>
<dbReference type="OrthoDB" id="3791758at2759"/>
<accession>A0A6A5TGU5</accession>
<evidence type="ECO:0000256" key="1">
    <source>
        <dbReference type="SAM" id="Coils"/>
    </source>
</evidence>
<dbReference type="EMBL" id="ML977029">
    <property type="protein sequence ID" value="KAF1950026.1"/>
    <property type="molecule type" value="Genomic_DNA"/>
</dbReference>
<proteinExistence type="predicted"/>
<evidence type="ECO:0000313" key="3">
    <source>
        <dbReference type="Proteomes" id="UP000800035"/>
    </source>
</evidence>